<accession>A0A9D4JKX0</accession>
<dbReference type="EMBL" id="JAIWYP010000005">
    <property type="protein sequence ID" value="KAH3816111.1"/>
    <property type="molecule type" value="Genomic_DNA"/>
</dbReference>
<name>A0A9D4JKX0_DREPO</name>
<evidence type="ECO:0000313" key="1">
    <source>
        <dbReference type="EMBL" id="KAH3816111.1"/>
    </source>
</evidence>
<reference evidence="1" key="2">
    <citation type="submission" date="2020-11" db="EMBL/GenBank/DDBJ databases">
        <authorList>
            <person name="McCartney M.A."/>
            <person name="Auch B."/>
            <person name="Kono T."/>
            <person name="Mallez S."/>
            <person name="Becker A."/>
            <person name="Gohl D.M."/>
            <person name="Silverstein K.A.T."/>
            <person name="Koren S."/>
            <person name="Bechman K.B."/>
            <person name="Herman A."/>
            <person name="Abrahante J.E."/>
            <person name="Garbe J."/>
        </authorList>
    </citation>
    <scope>NUCLEOTIDE SEQUENCE</scope>
    <source>
        <strain evidence="1">Duluth1</strain>
        <tissue evidence="1">Whole animal</tissue>
    </source>
</reference>
<gene>
    <name evidence="1" type="ORF">DPMN_117619</name>
</gene>
<reference evidence="1" key="1">
    <citation type="journal article" date="2019" name="bioRxiv">
        <title>The Genome of the Zebra Mussel, Dreissena polymorpha: A Resource for Invasive Species Research.</title>
        <authorList>
            <person name="McCartney M.A."/>
            <person name="Auch B."/>
            <person name="Kono T."/>
            <person name="Mallez S."/>
            <person name="Zhang Y."/>
            <person name="Obille A."/>
            <person name="Becker A."/>
            <person name="Abrahante J.E."/>
            <person name="Garbe J."/>
            <person name="Badalamenti J.P."/>
            <person name="Herman A."/>
            <person name="Mangelson H."/>
            <person name="Liachko I."/>
            <person name="Sullivan S."/>
            <person name="Sone E.D."/>
            <person name="Koren S."/>
            <person name="Silverstein K.A.T."/>
            <person name="Beckman K.B."/>
            <person name="Gohl D.M."/>
        </authorList>
    </citation>
    <scope>NUCLEOTIDE SEQUENCE</scope>
    <source>
        <strain evidence="1">Duluth1</strain>
        <tissue evidence="1">Whole animal</tissue>
    </source>
</reference>
<proteinExistence type="predicted"/>
<organism evidence="1 2">
    <name type="scientific">Dreissena polymorpha</name>
    <name type="common">Zebra mussel</name>
    <name type="synonym">Mytilus polymorpha</name>
    <dbReference type="NCBI Taxonomy" id="45954"/>
    <lineage>
        <taxon>Eukaryota</taxon>
        <taxon>Metazoa</taxon>
        <taxon>Spiralia</taxon>
        <taxon>Lophotrochozoa</taxon>
        <taxon>Mollusca</taxon>
        <taxon>Bivalvia</taxon>
        <taxon>Autobranchia</taxon>
        <taxon>Heteroconchia</taxon>
        <taxon>Euheterodonta</taxon>
        <taxon>Imparidentia</taxon>
        <taxon>Neoheterodontei</taxon>
        <taxon>Myida</taxon>
        <taxon>Dreissenoidea</taxon>
        <taxon>Dreissenidae</taxon>
        <taxon>Dreissena</taxon>
    </lineage>
</organism>
<keyword evidence="2" id="KW-1185">Reference proteome</keyword>
<dbReference type="Proteomes" id="UP000828390">
    <property type="component" value="Unassembled WGS sequence"/>
</dbReference>
<evidence type="ECO:0000313" key="2">
    <source>
        <dbReference type="Proteomes" id="UP000828390"/>
    </source>
</evidence>
<comment type="caution">
    <text evidence="1">The sequence shown here is derived from an EMBL/GenBank/DDBJ whole genome shotgun (WGS) entry which is preliminary data.</text>
</comment>
<dbReference type="AlphaFoldDB" id="A0A9D4JKX0"/>
<sequence length="65" mass="7025">MAPIPRSAEYMVSGEAALSTDGRSDDLRLRSRTTCRMFASRVTNLNSIPSSVDSASINWGRFSGA</sequence>
<protein>
    <submittedName>
        <fullName evidence="1">Uncharacterized protein</fullName>
    </submittedName>
</protein>